<dbReference type="EMBL" id="MN740010">
    <property type="protein sequence ID" value="QHT83502.1"/>
    <property type="molecule type" value="Genomic_DNA"/>
</dbReference>
<accession>A0A6C0HSD5</accession>
<dbReference type="Pfam" id="PF13649">
    <property type="entry name" value="Methyltransf_25"/>
    <property type="match status" value="1"/>
</dbReference>
<dbReference type="Gene3D" id="3.40.50.150">
    <property type="entry name" value="Vaccinia Virus protein VP39"/>
    <property type="match status" value="1"/>
</dbReference>
<reference evidence="2" key="1">
    <citation type="journal article" date="2020" name="Nature">
        <title>Giant virus diversity and host interactions through global metagenomics.</title>
        <authorList>
            <person name="Schulz F."/>
            <person name="Roux S."/>
            <person name="Paez-Espino D."/>
            <person name="Jungbluth S."/>
            <person name="Walsh D.A."/>
            <person name="Denef V.J."/>
            <person name="McMahon K.D."/>
            <person name="Konstantinidis K.T."/>
            <person name="Eloe-Fadrosh E.A."/>
            <person name="Kyrpides N.C."/>
            <person name="Woyke T."/>
        </authorList>
    </citation>
    <scope>NUCLEOTIDE SEQUENCE</scope>
    <source>
        <strain evidence="2">GVMAG-M-3300023184-168</strain>
    </source>
</reference>
<proteinExistence type="predicted"/>
<dbReference type="SUPFAM" id="SSF53335">
    <property type="entry name" value="S-adenosyl-L-methionine-dependent methyltransferases"/>
    <property type="match status" value="1"/>
</dbReference>
<dbReference type="InterPro" id="IPR029063">
    <property type="entry name" value="SAM-dependent_MTases_sf"/>
</dbReference>
<feature type="domain" description="Methyltransferase" evidence="1">
    <location>
        <begin position="51"/>
        <end position="150"/>
    </location>
</feature>
<organism evidence="2">
    <name type="scientific">viral metagenome</name>
    <dbReference type="NCBI Taxonomy" id="1070528"/>
    <lineage>
        <taxon>unclassified sequences</taxon>
        <taxon>metagenomes</taxon>
        <taxon>organismal metagenomes</taxon>
    </lineage>
</organism>
<evidence type="ECO:0000259" key="1">
    <source>
        <dbReference type="Pfam" id="PF13649"/>
    </source>
</evidence>
<sequence length="266" mass="30860">MSQVIDIHYQNAVNVYNADCLFFIQSSYEEWVMNCLNTVFAFQLYSLPIRIVDLGCGNGCFVNKFVSHITPMNNIEECIGIDPYMEWLNVASTQCNITKTICKNANDFSTMPPQQMNYSHLLMKEMVHHIDNSTLHNVFHGIYEQLTNDGRVVIITRPVETNYPFFERIHHFWKLTQTPYENVVLSMKEVGFDVSVEIATLPVTLQKQEWLSFIKNKTWSVFSMCSEQEMNDGLSMLHKELEDTITFNETLIFIVGHKNDEINSSK</sequence>
<dbReference type="InterPro" id="IPR041698">
    <property type="entry name" value="Methyltransf_25"/>
</dbReference>
<protein>
    <recommendedName>
        <fullName evidence="1">Methyltransferase domain-containing protein</fullName>
    </recommendedName>
</protein>
<evidence type="ECO:0000313" key="2">
    <source>
        <dbReference type="EMBL" id="QHT83502.1"/>
    </source>
</evidence>
<name>A0A6C0HSD5_9ZZZZ</name>
<dbReference type="AlphaFoldDB" id="A0A6C0HSD5"/>